<dbReference type="Gene3D" id="3.40.190.10">
    <property type="entry name" value="Periplasmic binding protein-like II"/>
    <property type="match status" value="1"/>
</dbReference>
<keyword evidence="3" id="KW-0675">Receptor</keyword>
<name>A0A1I7LZR2_9BURK</name>
<organism evidence="3 4">
    <name type="scientific">Pseudoduganella namucuonensis</name>
    <dbReference type="NCBI Taxonomy" id="1035707"/>
    <lineage>
        <taxon>Bacteria</taxon>
        <taxon>Pseudomonadati</taxon>
        <taxon>Pseudomonadota</taxon>
        <taxon>Betaproteobacteria</taxon>
        <taxon>Burkholderiales</taxon>
        <taxon>Oxalobacteraceae</taxon>
        <taxon>Telluria group</taxon>
        <taxon>Pseudoduganella</taxon>
    </lineage>
</organism>
<protein>
    <submittedName>
        <fullName evidence="3">Tripartite-type tricarboxylate transporter, receptor component TctC</fullName>
    </submittedName>
</protein>
<dbReference type="PANTHER" id="PTHR42928">
    <property type="entry name" value="TRICARBOXYLATE-BINDING PROTEIN"/>
    <property type="match status" value="1"/>
</dbReference>
<feature type="chain" id="PRO_5011562028" evidence="2">
    <location>
        <begin position="29"/>
        <end position="328"/>
    </location>
</feature>
<comment type="similarity">
    <text evidence="1">Belongs to the UPF0065 (bug) family.</text>
</comment>
<keyword evidence="4" id="KW-1185">Reference proteome</keyword>
<dbReference type="STRING" id="1035707.SAMN05216552_104513"/>
<dbReference type="Pfam" id="PF03401">
    <property type="entry name" value="TctC"/>
    <property type="match status" value="1"/>
</dbReference>
<evidence type="ECO:0000256" key="2">
    <source>
        <dbReference type="SAM" id="SignalP"/>
    </source>
</evidence>
<keyword evidence="2" id="KW-0732">Signal</keyword>
<evidence type="ECO:0000256" key="1">
    <source>
        <dbReference type="ARBA" id="ARBA00006987"/>
    </source>
</evidence>
<dbReference type="PANTHER" id="PTHR42928:SF5">
    <property type="entry name" value="BLR1237 PROTEIN"/>
    <property type="match status" value="1"/>
</dbReference>
<dbReference type="AlphaFoldDB" id="A0A1I7LZR2"/>
<feature type="signal peptide" evidence="2">
    <location>
        <begin position="1"/>
        <end position="28"/>
    </location>
</feature>
<dbReference type="EMBL" id="FPBO01000045">
    <property type="protein sequence ID" value="SFV15201.1"/>
    <property type="molecule type" value="Genomic_DNA"/>
</dbReference>
<proteinExistence type="inferred from homology"/>
<dbReference type="CDD" id="cd13578">
    <property type="entry name" value="PBP2_Bug27"/>
    <property type="match status" value="1"/>
</dbReference>
<dbReference type="SUPFAM" id="SSF53850">
    <property type="entry name" value="Periplasmic binding protein-like II"/>
    <property type="match status" value="1"/>
</dbReference>
<gene>
    <name evidence="3" type="ORF">SAMN05216552_104513</name>
</gene>
<evidence type="ECO:0000313" key="4">
    <source>
        <dbReference type="Proteomes" id="UP000199391"/>
    </source>
</evidence>
<dbReference type="PIRSF" id="PIRSF017082">
    <property type="entry name" value="YflP"/>
    <property type="match status" value="1"/>
</dbReference>
<dbReference type="InterPro" id="IPR042100">
    <property type="entry name" value="Bug_dom1"/>
</dbReference>
<accession>A0A1I7LZR2</accession>
<dbReference type="Proteomes" id="UP000199391">
    <property type="component" value="Unassembled WGS sequence"/>
</dbReference>
<dbReference type="RefSeq" id="WP_093560163.1">
    <property type="nucleotide sequence ID" value="NZ_FPBO01000045.1"/>
</dbReference>
<sequence length="328" mass="34041">MPTTPTTQLLRLATAAAALAAVSFGAMAQDYPKRAITLIVPYAAGGGTDNVARALAKGMSDSLKQAVVVDNRGGGGGAIGSKLAAKSDPDGYTLLFVSSSFVTHAATEAKQSYDVVKDYAPIAMIGRAPLILVSHKSVAAKTVPQLIDAAKKRPDGINFASSGPGTVLHLAGELFKLRTGANMTHVAYKGSGPATADLLAGRTQIFFTTVPAMAQHVKSGAVDLLAVTGERRSHLFPEIPTVAESGVPNYNITTWWGVLAPAKTPQPIIDKLNKVVNEIASGEAMRARLISEGATPHSGTPAQFGTLLGNELALWQEVAKASNLKGVH</sequence>
<reference evidence="4" key="1">
    <citation type="submission" date="2016-10" db="EMBL/GenBank/DDBJ databases">
        <authorList>
            <person name="Varghese N."/>
            <person name="Submissions S."/>
        </authorList>
    </citation>
    <scope>NUCLEOTIDE SEQUENCE [LARGE SCALE GENOMIC DNA]</scope>
    <source>
        <strain evidence="4">CGMCC 1.11014</strain>
    </source>
</reference>
<dbReference type="OrthoDB" id="8678477at2"/>
<dbReference type="InterPro" id="IPR005064">
    <property type="entry name" value="BUG"/>
</dbReference>
<dbReference type="Gene3D" id="3.40.190.150">
    <property type="entry name" value="Bordetella uptake gene, domain 1"/>
    <property type="match status" value="1"/>
</dbReference>
<evidence type="ECO:0000313" key="3">
    <source>
        <dbReference type="EMBL" id="SFV15201.1"/>
    </source>
</evidence>